<keyword evidence="3" id="KW-1185">Reference proteome</keyword>
<evidence type="ECO:0000256" key="1">
    <source>
        <dbReference type="SAM" id="MobiDB-lite"/>
    </source>
</evidence>
<proteinExistence type="predicted"/>
<name>A0A183N1L9_9TREM</name>
<protein>
    <submittedName>
        <fullName evidence="2">Uncharacterized protein</fullName>
    </submittedName>
</protein>
<evidence type="ECO:0000313" key="3">
    <source>
        <dbReference type="Proteomes" id="UP000277204"/>
    </source>
</evidence>
<dbReference type="EMBL" id="UZAI01019041">
    <property type="protein sequence ID" value="VDP42361.1"/>
    <property type="molecule type" value="Genomic_DNA"/>
</dbReference>
<feature type="region of interest" description="Disordered" evidence="1">
    <location>
        <begin position="1"/>
        <end position="34"/>
    </location>
</feature>
<sequence>MDILDATRPSGLRRLPKPSIPCTQTKTTSVAEAPATLGLNGHKEKSKILKYNTENTNPVTVVKETLEEVETFTFLGSITDERGFDADVKARTGKVRAAFLQLKNI</sequence>
<organism evidence="2 3">
    <name type="scientific">Schistosoma margrebowiei</name>
    <dbReference type="NCBI Taxonomy" id="48269"/>
    <lineage>
        <taxon>Eukaryota</taxon>
        <taxon>Metazoa</taxon>
        <taxon>Spiralia</taxon>
        <taxon>Lophotrochozoa</taxon>
        <taxon>Platyhelminthes</taxon>
        <taxon>Trematoda</taxon>
        <taxon>Digenea</taxon>
        <taxon>Strigeidida</taxon>
        <taxon>Schistosomatoidea</taxon>
        <taxon>Schistosomatidae</taxon>
        <taxon>Schistosoma</taxon>
    </lineage>
</organism>
<gene>
    <name evidence="2" type="ORF">SMRZ_LOCUS22194</name>
</gene>
<reference evidence="2 3" key="1">
    <citation type="submission" date="2018-11" db="EMBL/GenBank/DDBJ databases">
        <authorList>
            <consortium name="Pathogen Informatics"/>
        </authorList>
    </citation>
    <scope>NUCLEOTIDE SEQUENCE [LARGE SCALE GENOMIC DNA]</scope>
    <source>
        <strain evidence="2 3">Zambia</strain>
    </source>
</reference>
<dbReference type="AlphaFoldDB" id="A0A183N1L9"/>
<dbReference type="Proteomes" id="UP000277204">
    <property type="component" value="Unassembled WGS sequence"/>
</dbReference>
<feature type="compositionally biased region" description="Polar residues" evidence="1">
    <location>
        <begin position="21"/>
        <end position="30"/>
    </location>
</feature>
<evidence type="ECO:0000313" key="2">
    <source>
        <dbReference type="EMBL" id="VDP42361.1"/>
    </source>
</evidence>
<accession>A0A183N1L9</accession>